<gene>
    <name evidence="2" type="ORF">Lbru_0651</name>
</gene>
<evidence type="ECO:0000313" key="2">
    <source>
        <dbReference type="EMBL" id="KTC86710.1"/>
    </source>
</evidence>
<dbReference type="AlphaFoldDB" id="A0A0W0STK6"/>
<comment type="caution">
    <text evidence="2">The sequence shown here is derived from an EMBL/GenBank/DDBJ whole genome shotgun (WGS) entry which is preliminary data.</text>
</comment>
<dbReference type="EMBL" id="LNXV01000004">
    <property type="protein sequence ID" value="KTC86710.1"/>
    <property type="molecule type" value="Genomic_DNA"/>
</dbReference>
<dbReference type="OrthoDB" id="5653929at2"/>
<proteinExistence type="predicted"/>
<protein>
    <submittedName>
        <fullName evidence="2">Uncharacterized protein</fullName>
    </submittedName>
</protein>
<dbReference type="RefSeq" id="WP_058440737.1">
    <property type="nucleotide sequence ID" value="NZ_CAAAHU010000007.1"/>
</dbReference>
<dbReference type="STRING" id="29422.Lbru_0651"/>
<dbReference type="Proteomes" id="UP000054742">
    <property type="component" value="Unassembled WGS sequence"/>
</dbReference>
<feature type="region of interest" description="Disordered" evidence="1">
    <location>
        <begin position="94"/>
        <end position="116"/>
    </location>
</feature>
<evidence type="ECO:0000313" key="3">
    <source>
        <dbReference type="Proteomes" id="UP000054742"/>
    </source>
</evidence>
<name>A0A0W0STK6_9GAMM</name>
<reference evidence="2 3" key="1">
    <citation type="submission" date="2015-11" db="EMBL/GenBank/DDBJ databases">
        <title>Genomic analysis of 38 Legionella species identifies large and diverse effector repertoires.</title>
        <authorList>
            <person name="Burstein D."/>
            <person name="Amaro F."/>
            <person name="Zusman T."/>
            <person name="Lifshitz Z."/>
            <person name="Cohen O."/>
            <person name="Gilbert J.A."/>
            <person name="Pupko T."/>
            <person name="Shuman H.A."/>
            <person name="Segal G."/>
        </authorList>
    </citation>
    <scope>NUCLEOTIDE SEQUENCE [LARGE SCALE GENOMIC DNA]</scope>
    <source>
        <strain evidence="2 3">ATCC 43878</strain>
    </source>
</reference>
<evidence type="ECO:0000256" key="1">
    <source>
        <dbReference type="SAM" id="MobiDB-lite"/>
    </source>
</evidence>
<organism evidence="2 3">
    <name type="scientific">Legionella brunensis</name>
    <dbReference type="NCBI Taxonomy" id="29422"/>
    <lineage>
        <taxon>Bacteria</taxon>
        <taxon>Pseudomonadati</taxon>
        <taxon>Pseudomonadota</taxon>
        <taxon>Gammaproteobacteria</taxon>
        <taxon>Legionellales</taxon>
        <taxon>Legionellaceae</taxon>
        <taxon>Legionella</taxon>
    </lineage>
</organism>
<sequence>MKICFSSITYTNGHPFIWDYNPETHKAVCTLELTSADEVYEKSDLIEYLKKFNGITVNSEGNVVIEDMKTFVKTNQMRFIHEISDIKKLHSPTRTPSFFKSKETTNDSGKSSSLIDEEHPQGLHVETFISRKTSPGEWGNTLSCLNYFSEKNKSDASTRQVDLIQSELDLVKGLQYLKNDNIYPIKKKQMEIICVLFNEILSPLYEEIADSEDLPPKFAAYLRNMVEKVMLNERFNLGPTSYEKLPQEEREKLFNDSHEFDFAVQQERIARVNIMLRGLIFFIASDMKAQQLTQDIDIVKRLELLKYKLDTKAQIFFAEQLNLLRELTVESGRLEYEFDLRMKTMQEQISNKVVSIGHFSSCYQLIHEIYQLKLQGHKKETSISALTEETVKGLILAIRETCLGKSNAKGHIGIVQSCDSDFYLTKALIGKLSNQLSEHLSSKKVKKKDLVSETVNFVMDFIEKQLEELAHSHEQTKQEDPRTNLYVI</sequence>
<accession>A0A0W0STK6</accession>
<keyword evidence="3" id="KW-1185">Reference proteome</keyword>
<dbReference type="PATRIC" id="fig|29422.6.peg.680"/>